<evidence type="ECO:0000313" key="1">
    <source>
        <dbReference type="EMBL" id="SCU82108.1"/>
    </source>
</evidence>
<organism evidence="1 2">
    <name type="scientific">Lachancea dasiensis</name>
    <dbReference type="NCBI Taxonomy" id="1072105"/>
    <lineage>
        <taxon>Eukaryota</taxon>
        <taxon>Fungi</taxon>
        <taxon>Dikarya</taxon>
        <taxon>Ascomycota</taxon>
        <taxon>Saccharomycotina</taxon>
        <taxon>Saccharomycetes</taxon>
        <taxon>Saccharomycetales</taxon>
        <taxon>Saccharomycetaceae</taxon>
        <taxon>Lachancea</taxon>
    </lineage>
</organism>
<dbReference type="Proteomes" id="UP000190274">
    <property type="component" value="Chromosome C"/>
</dbReference>
<reference evidence="2" key="1">
    <citation type="submission" date="2016-03" db="EMBL/GenBank/DDBJ databases">
        <authorList>
            <person name="Devillers H."/>
        </authorList>
    </citation>
    <scope>NUCLEOTIDE SEQUENCE [LARGE SCALE GENOMIC DNA]</scope>
</reference>
<keyword evidence="2" id="KW-1185">Reference proteome</keyword>
<name>A0A1G4IYC2_9SACH</name>
<gene>
    <name evidence="1" type="ORF">LADA_0C03048G</name>
</gene>
<dbReference type="OrthoDB" id="4035536at2759"/>
<sequence length="238" mass="27046">MDAQLWHSWVATQSVSEELANGFIQQFQRRNMDVSTINCEYSMLNVRQIDVNIKGLGNLIVCTRDDGDLQQQFQTCFLSDREQLGMAFRNWVAENTTFFVERVVFGNALISLIADYFLKQRSQAIKIIYMPTTHDNHLKKLQVDFSQPDVEALREGQDGERVFSELILPYLYDQTGIRAEKLPMAEVRVHHSVLVRSDGVKILGNDKHAIAGTTAEILAFVNTQCKSAEESLITTPSE</sequence>
<proteinExistence type="predicted"/>
<protein>
    <submittedName>
        <fullName evidence="1">LADA_0C03048g1_1</fullName>
    </submittedName>
</protein>
<dbReference type="EMBL" id="LT598459">
    <property type="protein sequence ID" value="SCU82108.1"/>
    <property type="molecule type" value="Genomic_DNA"/>
</dbReference>
<dbReference type="AlphaFoldDB" id="A0A1G4IYC2"/>
<accession>A0A1G4IYC2</accession>
<evidence type="ECO:0000313" key="2">
    <source>
        <dbReference type="Proteomes" id="UP000190274"/>
    </source>
</evidence>